<dbReference type="EMBL" id="FYEK01000018">
    <property type="protein sequence ID" value="SNB61797.1"/>
    <property type="molecule type" value="Genomic_DNA"/>
</dbReference>
<keyword evidence="4" id="KW-1185">Reference proteome</keyword>
<keyword evidence="1" id="KW-1133">Transmembrane helix</keyword>
<evidence type="ECO:0000313" key="4">
    <source>
        <dbReference type="Proteomes" id="UP000197025"/>
    </source>
</evidence>
<keyword evidence="1" id="KW-0812">Transmembrane</keyword>
<reference evidence="4" key="1">
    <citation type="submission" date="2017-06" db="EMBL/GenBank/DDBJ databases">
        <authorList>
            <person name="Varghese N."/>
            <person name="Submissions S."/>
        </authorList>
    </citation>
    <scope>NUCLEOTIDE SEQUENCE [LARGE SCALE GENOMIC DNA]</scope>
    <source>
        <strain evidence="4">JAD2</strain>
    </source>
</reference>
<dbReference type="Proteomes" id="UP000197025">
    <property type="component" value="Unassembled WGS sequence"/>
</dbReference>
<evidence type="ECO:0000256" key="1">
    <source>
        <dbReference type="SAM" id="Phobius"/>
    </source>
</evidence>
<protein>
    <submittedName>
        <fullName evidence="3">Double zinc ribbon</fullName>
    </submittedName>
</protein>
<dbReference type="Pfam" id="PF12773">
    <property type="entry name" value="DZR"/>
    <property type="match status" value="1"/>
</dbReference>
<organism evidence="3 4">
    <name type="scientific">Thermoflexus hugenholtzii JAD2</name>
    <dbReference type="NCBI Taxonomy" id="877466"/>
    <lineage>
        <taxon>Bacteria</taxon>
        <taxon>Bacillati</taxon>
        <taxon>Chloroflexota</taxon>
        <taxon>Thermoflexia</taxon>
        <taxon>Thermoflexales</taxon>
        <taxon>Thermoflexaceae</taxon>
        <taxon>Thermoflexus</taxon>
    </lineage>
</organism>
<name>A0A212QQN9_9CHLR</name>
<accession>A0A212QQN9</accession>
<dbReference type="RefSeq" id="WP_088570620.1">
    <property type="nucleotide sequence ID" value="NZ_FYEK01000018.1"/>
</dbReference>
<evidence type="ECO:0000313" key="3">
    <source>
        <dbReference type="EMBL" id="SNB61797.1"/>
    </source>
</evidence>
<proteinExistence type="predicted"/>
<dbReference type="InParanoid" id="A0A212QQN9"/>
<keyword evidence="1" id="KW-0472">Membrane</keyword>
<sequence length="160" mass="17825">MDLTDLILLPIAFLGATVAAFWLSMVIWTFRDIRSRTRDLPTQFLATLLVAVLNVPGLLIYLILRPRETLAEAYERALEEELILQTLEEIEQCPACGRRVKAEFIVCPYCHTRLKQRCPRCQRPLRLEWTLCPYCGVSVSGAAPSPALAAPARGGSAGPE</sequence>
<gene>
    <name evidence="3" type="ORF">SAMN02746019_00004330</name>
</gene>
<dbReference type="OrthoDB" id="160444at2"/>
<feature type="domain" description="DZANK-type" evidence="2">
    <location>
        <begin position="93"/>
        <end position="136"/>
    </location>
</feature>
<feature type="transmembrane region" description="Helical" evidence="1">
    <location>
        <begin position="6"/>
        <end position="30"/>
    </location>
</feature>
<dbReference type="InterPro" id="IPR025874">
    <property type="entry name" value="DZR"/>
</dbReference>
<dbReference type="AlphaFoldDB" id="A0A212QQN9"/>
<evidence type="ECO:0000259" key="2">
    <source>
        <dbReference type="Pfam" id="PF12773"/>
    </source>
</evidence>
<feature type="transmembrane region" description="Helical" evidence="1">
    <location>
        <begin position="42"/>
        <end position="64"/>
    </location>
</feature>